<keyword evidence="1" id="KW-0812">Transmembrane</keyword>
<evidence type="ECO:0000313" key="3">
    <source>
        <dbReference type="EMBL" id="SUJ15256.1"/>
    </source>
</evidence>
<dbReference type="EMBL" id="UGZE01000001">
    <property type="protein sequence ID" value="SUJ15256.1"/>
    <property type="molecule type" value="Genomic_DNA"/>
</dbReference>
<proteinExistence type="predicted"/>
<reference evidence="3 4" key="1">
    <citation type="submission" date="2018-06" db="EMBL/GenBank/DDBJ databases">
        <authorList>
            <consortium name="Pathogen Informatics"/>
            <person name="Doyle S."/>
        </authorList>
    </citation>
    <scope>NUCLEOTIDE SEQUENCE [LARGE SCALE GENOMIC DNA]</scope>
    <source>
        <strain evidence="3 4">NCTC12413</strain>
    </source>
</reference>
<feature type="transmembrane region" description="Helical" evidence="1">
    <location>
        <begin position="6"/>
        <end position="26"/>
    </location>
</feature>
<gene>
    <name evidence="3" type="ORF">NCTC12413_00897</name>
    <name evidence="2" type="ORF">SAR03_23000</name>
</gene>
<keyword evidence="1" id="KW-1133">Transmembrane helix</keyword>
<protein>
    <submittedName>
        <fullName evidence="3">Uncharacterized protein</fullName>
    </submittedName>
</protein>
<reference evidence="2 5" key="2">
    <citation type="submission" date="2019-07" db="EMBL/GenBank/DDBJ databases">
        <title>Whole genome shotgun sequence of Staphylococcus arlettae NBRC 109765.</title>
        <authorList>
            <person name="Hosoyama A."/>
            <person name="Uohara A."/>
            <person name="Ohji S."/>
            <person name="Ichikawa N."/>
        </authorList>
    </citation>
    <scope>NUCLEOTIDE SEQUENCE [LARGE SCALE GENOMIC DNA]</scope>
    <source>
        <strain evidence="2 5">NBRC 109765</strain>
    </source>
</reference>
<sequence>MNIYIIIGLIAFILLIPEFIRIARILHLKHLGIKHIGNGKYEEIGNKKYKWYEWLR</sequence>
<dbReference type="AlphaFoldDB" id="A0A380CAK9"/>
<dbReference type="Proteomes" id="UP000254956">
    <property type="component" value="Unassembled WGS sequence"/>
</dbReference>
<evidence type="ECO:0000313" key="2">
    <source>
        <dbReference type="EMBL" id="GEQ01263.1"/>
    </source>
</evidence>
<evidence type="ECO:0000256" key="1">
    <source>
        <dbReference type="SAM" id="Phobius"/>
    </source>
</evidence>
<name>A0A380CAK9_9STAP</name>
<dbReference type="Proteomes" id="UP000321598">
    <property type="component" value="Unassembled WGS sequence"/>
</dbReference>
<organism evidence="3 4">
    <name type="scientific">Staphylococcus arlettae</name>
    <dbReference type="NCBI Taxonomy" id="29378"/>
    <lineage>
        <taxon>Bacteria</taxon>
        <taxon>Bacillati</taxon>
        <taxon>Bacillota</taxon>
        <taxon>Bacilli</taxon>
        <taxon>Bacillales</taxon>
        <taxon>Staphylococcaceae</taxon>
        <taxon>Staphylococcus</taxon>
    </lineage>
</organism>
<evidence type="ECO:0000313" key="5">
    <source>
        <dbReference type="Proteomes" id="UP000321598"/>
    </source>
</evidence>
<keyword evidence="5" id="KW-1185">Reference proteome</keyword>
<dbReference type="RefSeq" id="WP_157950643.1">
    <property type="nucleotide sequence ID" value="NZ_BKAV01000031.1"/>
</dbReference>
<accession>A0A380CAK9</accession>
<keyword evidence="1" id="KW-0472">Membrane</keyword>
<evidence type="ECO:0000313" key="4">
    <source>
        <dbReference type="Proteomes" id="UP000254956"/>
    </source>
</evidence>
<dbReference type="EMBL" id="BKAV01000031">
    <property type="protein sequence ID" value="GEQ01263.1"/>
    <property type="molecule type" value="Genomic_DNA"/>
</dbReference>